<accession>A0A2D0AMT3</accession>
<dbReference type="RefSeq" id="WP_088473401.1">
    <property type="nucleotide sequence ID" value="NZ_NISJ01000008.1"/>
</dbReference>
<comment type="caution">
    <text evidence="1">The sequence shown here is derived from an EMBL/GenBank/DDBJ whole genome shotgun (WGS) entry which is preliminary data.</text>
</comment>
<evidence type="ECO:0000313" key="1">
    <source>
        <dbReference type="EMBL" id="OWQ95071.1"/>
    </source>
</evidence>
<keyword evidence="1" id="KW-0808">Transferase</keyword>
<dbReference type="GO" id="GO:0016740">
    <property type="term" value="F:transferase activity"/>
    <property type="evidence" value="ECO:0007669"/>
    <property type="project" value="UniProtKB-KW"/>
</dbReference>
<dbReference type="Gene3D" id="3.40.630.30">
    <property type="match status" value="1"/>
</dbReference>
<gene>
    <name evidence="1" type="ORF">CDQ91_14200</name>
</gene>
<dbReference type="EMBL" id="NISJ01000008">
    <property type="protein sequence ID" value="OWQ95071.1"/>
    <property type="molecule type" value="Genomic_DNA"/>
</dbReference>
<dbReference type="SUPFAM" id="SSF55729">
    <property type="entry name" value="Acyl-CoA N-acyltransferases (Nat)"/>
    <property type="match status" value="1"/>
</dbReference>
<dbReference type="InterPro" id="IPR016181">
    <property type="entry name" value="Acyl_CoA_acyltransferase"/>
</dbReference>
<dbReference type="InterPro" id="IPR039968">
    <property type="entry name" value="BcerS-like"/>
</dbReference>
<sequence length="393" mass="44018">MTAHSQGPITIHPVKNKADLREFVELTFRLNRGDPAWVPPLKGEAFALLTPGKNPWFEHGKAQLFLARRDGRTVGRISAHIDELALAQPAEQGMGPGTGNWGLLEAEDSDTTQTLLDAAEDWLRVQGMHRALGPLSISIWDEPGLLIEGFDKPPTVMMGHNSPLYRGWIEDAGYRPVKQLLNFTVDIVEGFPPLVNRIVAAGEKNARIRIRKVDKRRFDDEARLIMGILNDAWSDNWGFVPLTDSEIAFVGKKLKTMVFEDLIRVAEVDGEPVAFMIVLPNLNEQLIDMEGSLLPFNWARLLWWLRKPKSKAMRVPLMGVVKSLQNSRMASTLAFMMIEYIRRDAVRDYGAKRGDIGWVLDDNQGMNAVAAAIEAKVNRVYQIYDKALGPDGA</sequence>
<dbReference type="AlphaFoldDB" id="A0A2D0AMT3"/>
<dbReference type="Proteomes" id="UP000197097">
    <property type="component" value="Unassembled WGS sequence"/>
</dbReference>
<organism evidence="1 2">
    <name type="scientific">Sphingopyxis witflariensis</name>
    <dbReference type="NCBI Taxonomy" id="173675"/>
    <lineage>
        <taxon>Bacteria</taxon>
        <taxon>Pseudomonadati</taxon>
        <taxon>Pseudomonadota</taxon>
        <taxon>Alphaproteobacteria</taxon>
        <taxon>Sphingomonadales</taxon>
        <taxon>Sphingomonadaceae</taxon>
        <taxon>Sphingopyxis</taxon>
    </lineage>
</organism>
<evidence type="ECO:0000313" key="2">
    <source>
        <dbReference type="Proteomes" id="UP000197097"/>
    </source>
</evidence>
<dbReference type="PANTHER" id="PTHR41368">
    <property type="entry name" value="PROTEIN YGHO"/>
    <property type="match status" value="1"/>
</dbReference>
<proteinExistence type="predicted"/>
<reference evidence="1 2" key="1">
    <citation type="journal article" date="2002" name="Int. J. Syst. Evol. Microbiol.">
        <title>Sphingopyxis witflariensis sp. nov., isolated from activated sludge.</title>
        <authorList>
            <person name="Kampfer P."/>
            <person name="Witzenberger R."/>
            <person name="Denner E.B."/>
            <person name="Busse H.J."/>
            <person name="Neef A."/>
        </authorList>
    </citation>
    <scope>NUCLEOTIDE SEQUENCE [LARGE SCALE GENOMIC DNA]</scope>
    <source>
        <strain evidence="1 2">DSM 14551</strain>
    </source>
</reference>
<dbReference type="OrthoDB" id="9806005at2"/>
<dbReference type="PANTHER" id="PTHR41368:SF1">
    <property type="entry name" value="PROTEIN YGHO"/>
    <property type="match status" value="1"/>
</dbReference>
<protein>
    <submittedName>
        <fullName evidence="1">N-acetyltransferase</fullName>
    </submittedName>
</protein>
<name>A0A2D0AMT3_9SPHN</name>
<keyword evidence="2" id="KW-1185">Reference proteome</keyword>